<dbReference type="InterPro" id="IPR039421">
    <property type="entry name" value="Type_1_exporter"/>
</dbReference>
<dbReference type="InterPro" id="IPR027417">
    <property type="entry name" value="P-loop_NTPase"/>
</dbReference>
<dbReference type="Gene3D" id="3.40.50.300">
    <property type="entry name" value="P-loop containing nucleotide triphosphate hydrolases"/>
    <property type="match status" value="1"/>
</dbReference>
<dbReference type="EMBL" id="JBAHYK010003692">
    <property type="protein sequence ID" value="KAL0563292.1"/>
    <property type="molecule type" value="Genomic_DNA"/>
</dbReference>
<proteinExistence type="predicted"/>
<comment type="caution">
    <text evidence="1">The sequence shown here is derived from an EMBL/GenBank/DDBJ whole genome shotgun (WGS) entry which is preliminary data.</text>
</comment>
<feature type="non-terminal residue" evidence="1">
    <location>
        <position position="1"/>
    </location>
</feature>
<dbReference type="PANTHER" id="PTHR43394">
    <property type="entry name" value="ATP-DEPENDENT PERMEASE MDL1, MITOCHONDRIAL"/>
    <property type="match status" value="1"/>
</dbReference>
<gene>
    <name evidence="1" type="primary">MDR1</name>
    <name evidence="1" type="ORF">V5O48_018780</name>
</gene>
<evidence type="ECO:0000313" key="2">
    <source>
        <dbReference type="Proteomes" id="UP001465976"/>
    </source>
</evidence>
<dbReference type="PANTHER" id="PTHR43394:SF1">
    <property type="entry name" value="ATP-BINDING CASSETTE SUB-FAMILY B MEMBER 10, MITOCHONDRIAL"/>
    <property type="match status" value="1"/>
</dbReference>
<protein>
    <submittedName>
        <fullName evidence="1">GTPase-activating protein</fullName>
    </submittedName>
</protein>
<dbReference type="SUPFAM" id="SSF52540">
    <property type="entry name" value="P-loop containing nucleoside triphosphate hydrolases"/>
    <property type="match status" value="1"/>
</dbReference>
<reference evidence="1 2" key="1">
    <citation type="submission" date="2024-02" db="EMBL/GenBank/DDBJ databases">
        <title>A draft genome for the cacao thread blight pathogen Marasmius crinis-equi.</title>
        <authorList>
            <person name="Cohen S.P."/>
            <person name="Baruah I.K."/>
            <person name="Amoako-Attah I."/>
            <person name="Bukari Y."/>
            <person name="Meinhardt L.W."/>
            <person name="Bailey B.A."/>
        </authorList>
    </citation>
    <scope>NUCLEOTIDE SEQUENCE [LARGE SCALE GENOMIC DNA]</scope>
    <source>
        <strain evidence="1 2">GH-76</strain>
    </source>
</reference>
<keyword evidence="2" id="KW-1185">Reference proteome</keyword>
<sequence length="104" mass="11535">PKVMLLDEAPGALDTQSEGIVQDALDKAAAGRTMITIAHRLSTIKDADVVYVMDNGTVLEHDSHNNNLANENRPYTKLRASSYRLLWPGAWPPPNYTIAESFRQ</sequence>
<accession>A0ABR3EK64</accession>
<name>A0ABR3EK64_9AGAR</name>
<dbReference type="Proteomes" id="UP001465976">
    <property type="component" value="Unassembled WGS sequence"/>
</dbReference>
<organism evidence="1 2">
    <name type="scientific">Marasmius crinis-equi</name>
    <dbReference type="NCBI Taxonomy" id="585013"/>
    <lineage>
        <taxon>Eukaryota</taxon>
        <taxon>Fungi</taxon>
        <taxon>Dikarya</taxon>
        <taxon>Basidiomycota</taxon>
        <taxon>Agaricomycotina</taxon>
        <taxon>Agaricomycetes</taxon>
        <taxon>Agaricomycetidae</taxon>
        <taxon>Agaricales</taxon>
        <taxon>Marasmiineae</taxon>
        <taxon>Marasmiaceae</taxon>
        <taxon>Marasmius</taxon>
    </lineage>
</organism>
<evidence type="ECO:0000313" key="1">
    <source>
        <dbReference type="EMBL" id="KAL0563292.1"/>
    </source>
</evidence>